<accession>A0A8S5UH12</accession>
<dbReference type="EMBL" id="BK016086">
    <property type="protein sequence ID" value="DAF93773.1"/>
    <property type="molecule type" value="Genomic_DNA"/>
</dbReference>
<sequence length="41" mass="4900">MGFGRRDFRCNCRLFADHHYRTGCGKNHLSGNRYGRRFHAE</sequence>
<protein>
    <submittedName>
        <fullName evidence="1">Uncharacterized protein</fullName>
    </submittedName>
</protein>
<name>A0A8S5UH12_9CAUD</name>
<reference evidence="1" key="1">
    <citation type="journal article" date="2021" name="Proc. Natl. Acad. Sci. U.S.A.">
        <title>A Catalog of Tens of Thousands of Viruses from Human Metagenomes Reveals Hidden Associations with Chronic Diseases.</title>
        <authorList>
            <person name="Tisza M.J."/>
            <person name="Buck C.B."/>
        </authorList>
    </citation>
    <scope>NUCLEOTIDE SEQUENCE</scope>
    <source>
        <strain evidence="1">Ctshb19</strain>
    </source>
</reference>
<evidence type="ECO:0000313" key="1">
    <source>
        <dbReference type="EMBL" id="DAF93773.1"/>
    </source>
</evidence>
<proteinExistence type="predicted"/>
<organism evidence="1">
    <name type="scientific">Myoviridae sp. ctshb19</name>
    <dbReference type="NCBI Taxonomy" id="2825194"/>
    <lineage>
        <taxon>Viruses</taxon>
        <taxon>Duplodnaviria</taxon>
        <taxon>Heunggongvirae</taxon>
        <taxon>Uroviricota</taxon>
        <taxon>Caudoviricetes</taxon>
    </lineage>
</organism>